<evidence type="ECO:0000256" key="1">
    <source>
        <dbReference type="ARBA" id="ARBA00023015"/>
    </source>
</evidence>
<sequence>MGVTERKEREKTEMRELITAAAMKMFLEDGYAKTSIRGIADAIEYSPGTIYLYFKDKDELLYEVQADAYGRLLEVFQKEATSTDPLERLSQIGRAYINFGLNNSELYDLMFIIRSPMNVDEKLHKVNGANCLNFLIECLTDCISKDLLRINDVQQATLQIWSTVHGLVSLHLRCRLKIMVESEEDVPQVLIKTMEDYLAAVTK</sequence>
<evidence type="ECO:0000256" key="2">
    <source>
        <dbReference type="ARBA" id="ARBA00023125"/>
    </source>
</evidence>
<dbReference type="AlphaFoldDB" id="A0A1N6NMV1"/>
<dbReference type="OrthoDB" id="594604at2"/>
<dbReference type="Proteomes" id="UP000541583">
    <property type="component" value="Unassembled WGS sequence"/>
</dbReference>
<dbReference type="SUPFAM" id="SSF48498">
    <property type="entry name" value="Tetracyclin repressor-like, C-terminal domain"/>
    <property type="match status" value="1"/>
</dbReference>
<evidence type="ECO:0000313" key="6">
    <source>
        <dbReference type="EMBL" id="MBB6107895.1"/>
    </source>
</evidence>
<dbReference type="PRINTS" id="PR00455">
    <property type="entry name" value="HTHTETR"/>
</dbReference>
<dbReference type="SUPFAM" id="SSF46689">
    <property type="entry name" value="Homeodomain-like"/>
    <property type="match status" value="1"/>
</dbReference>
<dbReference type="EMBL" id="JACHCB010000001">
    <property type="protein sequence ID" value="MBB6107895.1"/>
    <property type="molecule type" value="Genomic_DNA"/>
</dbReference>
<evidence type="ECO:0000256" key="3">
    <source>
        <dbReference type="ARBA" id="ARBA00023163"/>
    </source>
</evidence>
<proteinExistence type="predicted"/>
<dbReference type="GO" id="GO:0000976">
    <property type="term" value="F:transcription cis-regulatory region binding"/>
    <property type="evidence" value="ECO:0007669"/>
    <property type="project" value="TreeGrafter"/>
</dbReference>
<name>A0A1N6NMV1_9SPHI</name>
<keyword evidence="8" id="KW-1185">Reference proteome</keyword>
<dbReference type="Pfam" id="PF13305">
    <property type="entry name" value="TetR_C_33"/>
    <property type="match status" value="1"/>
</dbReference>
<dbReference type="InterPro" id="IPR036271">
    <property type="entry name" value="Tet_transcr_reg_TetR-rel_C_sf"/>
</dbReference>
<dbReference type="PROSITE" id="PS50977">
    <property type="entry name" value="HTH_TETR_2"/>
    <property type="match status" value="1"/>
</dbReference>
<dbReference type="EMBL" id="JACHCA010000001">
    <property type="protein sequence ID" value="MBB6126035.1"/>
    <property type="molecule type" value="Genomic_DNA"/>
</dbReference>
<accession>A0A1N6NMV1</accession>
<dbReference type="InterPro" id="IPR050109">
    <property type="entry name" value="HTH-type_TetR-like_transc_reg"/>
</dbReference>
<dbReference type="PANTHER" id="PTHR30055:SF212">
    <property type="entry name" value="TETR-FAMILY FAMILY TRANSCRIPTIONAL REGULATOR"/>
    <property type="match status" value="1"/>
</dbReference>
<evidence type="ECO:0000313" key="7">
    <source>
        <dbReference type="EMBL" id="MBB6126035.1"/>
    </source>
</evidence>
<evidence type="ECO:0000256" key="4">
    <source>
        <dbReference type="PROSITE-ProRule" id="PRU00335"/>
    </source>
</evidence>
<dbReference type="InterPro" id="IPR025996">
    <property type="entry name" value="MT1864/Rv1816-like_C"/>
</dbReference>
<reference evidence="8 9" key="1">
    <citation type="submission" date="2020-08" db="EMBL/GenBank/DDBJ databases">
        <title>Genomic Encyclopedia of Type Strains, Phase IV (KMG-V): Genome sequencing to study the core and pangenomes of soil and plant-associated prokaryotes.</title>
        <authorList>
            <person name="Whitman W."/>
        </authorList>
    </citation>
    <scope>NUCLEOTIDE SEQUENCE [LARGE SCALE GENOMIC DNA]</scope>
    <source>
        <strain evidence="6 8">ANJLi2</strain>
        <strain evidence="7 9">MP601</strain>
    </source>
</reference>
<organism evidence="7 9">
    <name type="scientific">Mucilaginibacter lappiensis</name>
    <dbReference type="NCBI Taxonomy" id="354630"/>
    <lineage>
        <taxon>Bacteria</taxon>
        <taxon>Pseudomonadati</taxon>
        <taxon>Bacteroidota</taxon>
        <taxon>Sphingobacteriia</taxon>
        <taxon>Sphingobacteriales</taxon>
        <taxon>Sphingobacteriaceae</taxon>
        <taxon>Mucilaginibacter</taxon>
    </lineage>
</organism>
<dbReference type="Pfam" id="PF00440">
    <property type="entry name" value="TetR_N"/>
    <property type="match status" value="1"/>
</dbReference>
<keyword evidence="2 4" id="KW-0238">DNA-binding</keyword>
<dbReference type="Gene3D" id="1.10.357.10">
    <property type="entry name" value="Tetracycline Repressor, domain 2"/>
    <property type="match status" value="1"/>
</dbReference>
<dbReference type="GO" id="GO:0003700">
    <property type="term" value="F:DNA-binding transcription factor activity"/>
    <property type="evidence" value="ECO:0007669"/>
    <property type="project" value="TreeGrafter"/>
</dbReference>
<comment type="caution">
    <text evidence="7">The sequence shown here is derived from an EMBL/GenBank/DDBJ whole genome shotgun (WGS) entry which is preliminary data.</text>
</comment>
<keyword evidence="3" id="KW-0804">Transcription</keyword>
<evidence type="ECO:0000313" key="9">
    <source>
        <dbReference type="Proteomes" id="UP000548326"/>
    </source>
</evidence>
<gene>
    <name evidence="7" type="ORF">HDF22_000136</name>
    <name evidence="6" type="ORF">HDF23_000625</name>
</gene>
<feature type="DNA-binding region" description="H-T-H motif" evidence="4">
    <location>
        <begin position="35"/>
        <end position="54"/>
    </location>
</feature>
<evidence type="ECO:0000259" key="5">
    <source>
        <dbReference type="PROSITE" id="PS50977"/>
    </source>
</evidence>
<feature type="domain" description="HTH tetR-type" evidence="5">
    <location>
        <begin position="12"/>
        <end position="72"/>
    </location>
</feature>
<dbReference type="RefSeq" id="WP_076369484.1">
    <property type="nucleotide sequence ID" value="NZ_FTMG01000001.1"/>
</dbReference>
<protein>
    <submittedName>
        <fullName evidence="7">AcrR family transcriptional regulator</fullName>
    </submittedName>
</protein>
<dbReference type="Proteomes" id="UP000548326">
    <property type="component" value="Unassembled WGS sequence"/>
</dbReference>
<keyword evidence="1" id="KW-0805">Transcription regulation</keyword>
<dbReference type="PANTHER" id="PTHR30055">
    <property type="entry name" value="HTH-TYPE TRANSCRIPTIONAL REGULATOR RUTR"/>
    <property type="match status" value="1"/>
</dbReference>
<dbReference type="STRING" id="354630.SAMN05421821_101192"/>
<dbReference type="InterPro" id="IPR001647">
    <property type="entry name" value="HTH_TetR"/>
</dbReference>
<dbReference type="InterPro" id="IPR009057">
    <property type="entry name" value="Homeodomain-like_sf"/>
</dbReference>
<evidence type="ECO:0000313" key="8">
    <source>
        <dbReference type="Proteomes" id="UP000541583"/>
    </source>
</evidence>